<dbReference type="STRING" id="4781.A0A0P1ACJ7"/>
<dbReference type="EMBL" id="CCYD01000322">
    <property type="protein sequence ID" value="CEG38689.1"/>
    <property type="molecule type" value="Genomic_DNA"/>
</dbReference>
<evidence type="ECO:0000313" key="6">
    <source>
        <dbReference type="Proteomes" id="UP000054928"/>
    </source>
</evidence>
<dbReference type="OrthoDB" id="268693at2759"/>
<name>A0A0P1ACJ7_PLAHL</name>
<keyword evidence="6" id="KW-1185">Reference proteome</keyword>
<evidence type="ECO:0000256" key="2">
    <source>
        <dbReference type="ARBA" id="ARBA00022980"/>
    </source>
</evidence>
<dbReference type="PANTHER" id="PTHR23413:SF1">
    <property type="entry name" value="RIBOSOMAL PROTEIN L32"/>
    <property type="match status" value="1"/>
</dbReference>
<dbReference type="GeneID" id="36403803"/>
<dbReference type="RefSeq" id="XP_024575058.1">
    <property type="nucleotide sequence ID" value="XM_024724153.1"/>
</dbReference>
<protein>
    <submittedName>
        <fullName evidence="5">60s ribosomal protein l32-1-like</fullName>
    </submittedName>
</protein>
<dbReference type="GO" id="GO:0022625">
    <property type="term" value="C:cytosolic large ribosomal subunit"/>
    <property type="evidence" value="ECO:0007669"/>
    <property type="project" value="TreeGrafter"/>
</dbReference>
<feature type="region of interest" description="Disordered" evidence="4">
    <location>
        <begin position="23"/>
        <end position="46"/>
    </location>
</feature>
<dbReference type="Pfam" id="PF01655">
    <property type="entry name" value="Ribosomal_L32e"/>
    <property type="match status" value="1"/>
</dbReference>
<dbReference type="GO" id="GO:0006412">
    <property type="term" value="P:translation"/>
    <property type="evidence" value="ECO:0007669"/>
    <property type="project" value="InterPro"/>
</dbReference>
<comment type="similarity">
    <text evidence="1">Belongs to the eukaryotic ribosomal protein eL32 family.</text>
</comment>
<evidence type="ECO:0000256" key="3">
    <source>
        <dbReference type="ARBA" id="ARBA00023274"/>
    </source>
</evidence>
<dbReference type="InterPro" id="IPR001515">
    <property type="entry name" value="Ribosomal_eL32"/>
</dbReference>
<dbReference type="AlphaFoldDB" id="A0A0P1ACJ7"/>
<proteinExistence type="inferred from homology"/>
<keyword evidence="2 5" id="KW-0689">Ribosomal protein</keyword>
<evidence type="ECO:0000256" key="1">
    <source>
        <dbReference type="ARBA" id="ARBA00008431"/>
    </source>
</evidence>
<dbReference type="SMART" id="SM01393">
    <property type="entry name" value="Ribosomal_L32e"/>
    <property type="match status" value="1"/>
</dbReference>
<dbReference type="GO" id="GO:0003735">
    <property type="term" value="F:structural constituent of ribosome"/>
    <property type="evidence" value="ECO:0007669"/>
    <property type="project" value="InterPro"/>
</dbReference>
<evidence type="ECO:0000256" key="4">
    <source>
        <dbReference type="SAM" id="MobiDB-lite"/>
    </source>
</evidence>
<feature type="compositionally biased region" description="Basic and acidic residues" evidence="4">
    <location>
        <begin position="32"/>
        <end position="46"/>
    </location>
</feature>
<evidence type="ECO:0000313" key="5">
    <source>
        <dbReference type="EMBL" id="CEG38689.1"/>
    </source>
</evidence>
<dbReference type="OMA" id="HPSGYEE"/>
<reference evidence="6" key="1">
    <citation type="submission" date="2014-09" db="EMBL/GenBank/DDBJ databases">
        <authorList>
            <person name="Sharma Rahul"/>
            <person name="Thines Marco"/>
        </authorList>
    </citation>
    <scope>NUCLEOTIDE SEQUENCE [LARGE SCALE GENOMIC DNA]</scope>
</reference>
<dbReference type="SUPFAM" id="SSF52042">
    <property type="entry name" value="Ribosomal protein L32e"/>
    <property type="match status" value="1"/>
</dbReference>
<organism evidence="5 6">
    <name type="scientific">Plasmopara halstedii</name>
    <name type="common">Downy mildew of sunflower</name>
    <dbReference type="NCBI Taxonomy" id="4781"/>
    <lineage>
        <taxon>Eukaryota</taxon>
        <taxon>Sar</taxon>
        <taxon>Stramenopiles</taxon>
        <taxon>Oomycota</taxon>
        <taxon>Peronosporomycetes</taxon>
        <taxon>Peronosporales</taxon>
        <taxon>Peronosporaceae</taxon>
        <taxon>Plasmopara</taxon>
    </lineage>
</organism>
<dbReference type="InterPro" id="IPR036351">
    <property type="entry name" value="Ribosomal_eL32_sf"/>
</dbReference>
<sequence>MAAGLRYPLRQLVLKSQKLPQIQDGAGHSRYTPKDRQEEESWRRPKGIDGRVRRKFKGAIKMPNIGYGSNKKTRHLLPNGFLKFVVNNVAELEVLLMHNRKYCAEIAHNVSGRKRREIIERAEQLNVRVTNPNARLRAEENE</sequence>
<dbReference type="CDD" id="cd00513">
    <property type="entry name" value="Ribosomal_L32_L32e"/>
    <property type="match status" value="1"/>
</dbReference>
<dbReference type="PANTHER" id="PTHR23413">
    <property type="entry name" value="60S RIBOSOMAL PROTEIN L32 AND DNA-DIRECTED RNA POLYMERASE II, SUBUNIT N"/>
    <property type="match status" value="1"/>
</dbReference>
<dbReference type="Proteomes" id="UP000054928">
    <property type="component" value="Unassembled WGS sequence"/>
</dbReference>
<keyword evidence="3" id="KW-0687">Ribonucleoprotein</keyword>
<accession>A0A0P1ACJ7</accession>